<dbReference type="AlphaFoldDB" id="A0AAV9EFW5"/>
<organism evidence="1 2">
    <name type="scientific">Acorus calamus</name>
    <name type="common">Sweet flag</name>
    <dbReference type="NCBI Taxonomy" id="4465"/>
    <lineage>
        <taxon>Eukaryota</taxon>
        <taxon>Viridiplantae</taxon>
        <taxon>Streptophyta</taxon>
        <taxon>Embryophyta</taxon>
        <taxon>Tracheophyta</taxon>
        <taxon>Spermatophyta</taxon>
        <taxon>Magnoliopsida</taxon>
        <taxon>Liliopsida</taxon>
        <taxon>Acoraceae</taxon>
        <taxon>Acorus</taxon>
    </lineage>
</organism>
<reference evidence="1" key="2">
    <citation type="submission" date="2023-06" db="EMBL/GenBank/DDBJ databases">
        <authorList>
            <person name="Ma L."/>
            <person name="Liu K.-W."/>
            <person name="Li Z."/>
            <person name="Hsiao Y.-Y."/>
            <person name="Qi Y."/>
            <person name="Fu T."/>
            <person name="Tang G."/>
            <person name="Zhang D."/>
            <person name="Sun W.-H."/>
            <person name="Liu D.-K."/>
            <person name="Li Y."/>
            <person name="Chen G.-Z."/>
            <person name="Liu X.-D."/>
            <person name="Liao X.-Y."/>
            <person name="Jiang Y.-T."/>
            <person name="Yu X."/>
            <person name="Hao Y."/>
            <person name="Huang J."/>
            <person name="Zhao X.-W."/>
            <person name="Ke S."/>
            <person name="Chen Y.-Y."/>
            <person name="Wu W.-L."/>
            <person name="Hsu J.-L."/>
            <person name="Lin Y.-F."/>
            <person name="Huang M.-D."/>
            <person name="Li C.-Y."/>
            <person name="Huang L."/>
            <person name="Wang Z.-W."/>
            <person name="Zhao X."/>
            <person name="Zhong W.-Y."/>
            <person name="Peng D.-H."/>
            <person name="Ahmad S."/>
            <person name="Lan S."/>
            <person name="Zhang J.-S."/>
            <person name="Tsai W.-C."/>
            <person name="Van De Peer Y."/>
            <person name="Liu Z.-J."/>
        </authorList>
    </citation>
    <scope>NUCLEOTIDE SEQUENCE</scope>
    <source>
        <strain evidence="1">CP</strain>
        <tissue evidence="1">Leaves</tissue>
    </source>
</reference>
<protein>
    <recommendedName>
        <fullName evidence="3">RNase H type-1 domain-containing protein</fullName>
    </recommendedName>
</protein>
<dbReference type="EMBL" id="JAUJYO010000007">
    <property type="protein sequence ID" value="KAK1312370.1"/>
    <property type="molecule type" value="Genomic_DNA"/>
</dbReference>
<proteinExistence type="predicted"/>
<keyword evidence="2" id="KW-1185">Reference proteome</keyword>
<evidence type="ECO:0000313" key="1">
    <source>
        <dbReference type="EMBL" id="KAK1312370.1"/>
    </source>
</evidence>
<dbReference type="Proteomes" id="UP001180020">
    <property type="component" value="Unassembled WGS sequence"/>
</dbReference>
<sequence length="138" mass="15077">MANKSESLMSGNLGNRDFVWASVINIMGANWVRQQSLVAHISWISSIGSSGTEKKGRSFEDEITPLSQSLSLAFEGTWVRPLESWLKVNSDGSKSEDCFAFGALVRNHSGDCLQALTVRVRAASINILELKGLVEGYI</sequence>
<gene>
    <name evidence="1" type="ORF">QJS10_CPA07g00933</name>
</gene>
<accession>A0AAV9EFW5</accession>
<evidence type="ECO:0008006" key="3">
    <source>
        <dbReference type="Google" id="ProtNLM"/>
    </source>
</evidence>
<reference evidence="1" key="1">
    <citation type="journal article" date="2023" name="Nat. Commun.">
        <title>Diploid and tetraploid genomes of Acorus and the evolution of monocots.</title>
        <authorList>
            <person name="Ma L."/>
            <person name="Liu K.W."/>
            <person name="Li Z."/>
            <person name="Hsiao Y.Y."/>
            <person name="Qi Y."/>
            <person name="Fu T."/>
            <person name="Tang G.D."/>
            <person name="Zhang D."/>
            <person name="Sun W.H."/>
            <person name="Liu D.K."/>
            <person name="Li Y."/>
            <person name="Chen G.Z."/>
            <person name="Liu X.D."/>
            <person name="Liao X.Y."/>
            <person name="Jiang Y.T."/>
            <person name="Yu X."/>
            <person name="Hao Y."/>
            <person name="Huang J."/>
            <person name="Zhao X.W."/>
            <person name="Ke S."/>
            <person name="Chen Y.Y."/>
            <person name="Wu W.L."/>
            <person name="Hsu J.L."/>
            <person name="Lin Y.F."/>
            <person name="Huang M.D."/>
            <person name="Li C.Y."/>
            <person name="Huang L."/>
            <person name="Wang Z.W."/>
            <person name="Zhao X."/>
            <person name="Zhong W.Y."/>
            <person name="Peng D.H."/>
            <person name="Ahmad S."/>
            <person name="Lan S."/>
            <person name="Zhang J.S."/>
            <person name="Tsai W.C."/>
            <person name="Van de Peer Y."/>
            <person name="Liu Z.J."/>
        </authorList>
    </citation>
    <scope>NUCLEOTIDE SEQUENCE</scope>
    <source>
        <strain evidence="1">CP</strain>
    </source>
</reference>
<evidence type="ECO:0000313" key="2">
    <source>
        <dbReference type="Proteomes" id="UP001180020"/>
    </source>
</evidence>
<name>A0AAV9EFW5_ACOCL</name>
<comment type="caution">
    <text evidence="1">The sequence shown here is derived from an EMBL/GenBank/DDBJ whole genome shotgun (WGS) entry which is preliminary data.</text>
</comment>